<accession>A0AAC9P829</accession>
<organism evidence="1 2">
    <name type="scientific">Granulibacter bethesdensis</name>
    <dbReference type="NCBI Taxonomy" id="364410"/>
    <lineage>
        <taxon>Bacteria</taxon>
        <taxon>Pseudomonadati</taxon>
        <taxon>Pseudomonadota</taxon>
        <taxon>Alphaproteobacteria</taxon>
        <taxon>Acetobacterales</taxon>
        <taxon>Acetobacteraceae</taxon>
        <taxon>Granulibacter</taxon>
    </lineage>
</organism>
<reference evidence="2" key="1">
    <citation type="submission" date="2016-11" db="EMBL/GenBank/DDBJ databases">
        <title>Comparative genomic and phenotypic analysis of Granulibacter bethesdensis clinical isolates from patients with chronic granulomatous disease.</title>
        <authorList>
            <person name="Zarember K.A."/>
            <person name="Porcella S.F."/>
            <person name="Chu J."/>
            <person name="Ding L."/>
            <person name="Dahlstrom E."/>
            <person name="Barbian K."/>
            <person name="Martens C."/>
            <person name="Sykora L."/>
            <person name="Kramer S."/>
            <person name="Pettinato A.M."/>
            <person name="Hong H."/>
            <person name="Wald G."/>
            <person name="Berg L.J."/>
            <person name="Rogge L.S."/>
            <person name="Greenberg D.E."/>
            <person name="Falcone E.L."/>
            <person name="Neves J.F."/>
            <person name="Simoes M.J."/>
            <person name="Casal M."/>
            <person name="Rodriguez-Lopez F.C."/>
            <person name="Zelazny A."/>
            <person name="Gallin J.I."/>
            <person name="Holland S.M."/>
        </authorList>
    </citation>
    <scope>NUCLEOTIDE SEQUENCE [LARGE SCALE GENOMIC DNA]</scope>
    <source>
        <strain evidence="2">NIH9.1</strain>
    </source>
</reference>
<dbReference type="Proteomes" id="UP000182373">
    <property type="component" value="Chromosome"/>
</dbReference>
<name>A0AAC9P829_9PROT</name>
<dbReference type="EMBL" id="CP018191">
    <property type="protein sequence ID" value="APH53750.1"/>
    <property type="molecule type" value="Genomic_DNA"/>
</dbReference>
<evidence type="ECO:0000313" key="1">
    <source>
        <dbReference type="EMBL" id="APH53750.1"/>
    </source>
</evidence>
<evidence type="ECO:0000313" key="2">
    <source>
        <dbReference type="Proteomes" id="UP000182373"/>
    </source>
</evidence>
<dbReference type="AlphaFoldDB" id="A0AAC9P829"/>
<gene>
    <name evidence="1" type="ORF">GbCGDNIH9_8709</name>
</gene>
<sequence length="51" mass="5513">MSLSRTAQAVLQHPICGNSACPASGEGEEKKRFPLLQNNRTRQGCSAELLN</sequence>
<protein>
    <submittedName>
        <fullName evidence="1">Uncharacterized protein</fullName>
    </submittedName>
</protein>
<proteinExistence type="predicted"/>